<feature type="transmembrane region" description="Helical" evidence="1">
    <location>
        <begin position="20"/>
        <end position="40"/>
    </location>
</feature>
<reference evidence="2 3" key="1">
    <citation type="submission" date="2019-09" db="EMBL/GenBank/DDBJ databases">
        <authorList>
            <person name="Dittami M. S."/>
        </authorList>
    </citation>
    <scope>NUCLEOTIDE SEQUENCE [LARGE SCALE GENOMIC DNA]</scope>
    <source>
        <strain evidence="2">SPHINGO391</strain>
    </source>
</reference>
<dbReference type="EMBL" id="CABVLI010000047">
    <property type="protein sequence ID" value="VVT29930.1"/>
    <property type="molecule type" value="Genomic_DNA"/>
</dbReference>
<dbReference type="AlphaFoldDB" id="A0A5E8AEU1"/>
<gene>
    <name evidence="2" type="ORF">SPHINGO391_510197</name>
</gene>
<proteinExistence type="predicted"/>
<evidence type="ECO:0000313" key="2">
    <source>
        <dbReference type="EMBL" id="VVT29930.1"/>
    </source>
</evidence>
<keyword evidence="1" id="KW-0812">Transmembrane</keyword>
<evidence type="ECO:0000313" key="3">
    <source>
        <dbReference type="Proteomes" id="UP000326857"/>
    </source>
</evidence>
<protein>
    <submittedName>
        <fullName evidence="2">Uncharacterized protein</fullName>
    </submittedName>
</protein>
<keyword evidence="1" id="KW-0472">Membrane</keyword>
<name>A0A5E8AEU1_9SPHN</name>
<sequence>MTKSSREASKSKKPPLNGWLGIGILLVTMTISFFVAYAYLLP</sequence>
<organism evidence="2 3">
    <name type="scientific">Sphingomonas aurantiaca</name>
    <dbReference type="NCBI Taxonomy" id="185949"/>
    <lineage>
        <taxon>Bacteria</taxon>
        <taxon>Pseudomonadati</taxon>
        <taxon>Pseudomonadota</taxon>
        <taxon>Alphaproteobacteria</taxon>
        <taxon>Sphingomonadales</taxon>
        <taxon>Sphingomonadaceae</taxon>
        <taxon>Sphingomonas</taxon>
    </lineage>
</organism>
<evidence type="ECO:0000256" key="1">
    <source>
        <dbReference type="SAM" id="Phobius"/>
    </source>
</evidence>
<dbReference type="Proteomes" id="UP000326857">
    <property type="component" value="Unassembled WGS sequence"/>
</dbReference>
<keyword evidence="1" id="KW-1133">Transmembrane helix</keyword>
<accession>A0A5E8AEU1</accession>